<protein>
    <submittedName>
        <fullName evidence="6">Uncharacterized protein</fullName>
    </submittedName>
</protein>
<dbReference type="InterPro" id="IPR045863">
    <property type="entry name" value="CorA_TM1_TM2"/>
</dbReference>
<evidence type="ECO:0000313" key="6">
    <source>
        <dbReference type="EMBL" id="KAL1596468.1"/>
    </source>
</evidence>
<feature type="transmembrane region" description="Helical" evidence="5">
    <location>
        <begin position="267"/>
        <end position="289"/>
    </location>
</feature>
<gene>
    <name evidence="6" type="ORF">SLS60_009114</name>
</gene>
<dbReference type="Pfam" id="PF01544">
    <property type="entry name" value="CorA"/>
    <property type="match status" value="1"/>
</dbReference>
<dbReference type="SUPFAM" id="SSF144083">
    <property type="entry name" value="Magnesium transport protein CorA, transmembrane region"/>
    <property type="match status" value="1"/>
</dbReference>
<evidence type="ECO:0000256" key="5">
    <source>
        <dbReference type="SAM" id="Phobius"/>
    </source>
</evidence>
<comment type="subcellular location">
    <subcellularLocation>
        <location evidence="1">Cell membrane</location>
        <topology evidence="1">Multi-pass membrane protein</topology>
    </subcellularLocation>
</comment>
<keyword evidence="7" id="KW-1185">Reference proteome</keyword>
<proteinExistence type="predicted"/>
<keyword evidence="2 5" id="KW-0812">Transmembrane</keyword>
<evidence type="ECO:0000256" key="4">
    <source>
        <dbReference type="ARBA" id="ARBA00023136"/>
    </source>
</evidence>
<dbReference type="Gene3D" id="1.20.58.340">
    <property type="entry name" value="Magnesium transport protein CorA, transmembrane region"/>
    <property type="match status" value="1"/>
</dbReference>
<organism evidence="6 7">
    <name type="scientific">Paraconiothyrium brasiliense</name>
    <dbReference type="NCBI Taxonomy" id="300254"/>
    <lineage>
        <taxon>Eukaryota</taxon>
        <taxon>Fungi</taxon>
        <taxon>Dikarya</taxon>
        <taxon>Ascomycota</taxon>
        <taxon>Pezizomycotina</taxon>
        <taxon>Dothideomycetes</taxon>
        <taxon>Pleosporomycetidae</taxon>
        <taxon>Pleosporales</taxon>
        <taxon>Massarineae</taxon>
        <taxon>Didymosphaeriaceae</taxon>
        <taxon>Paraconiothyrium</taxon>
    </lineage>
</organism>
<evidence type="ECO:0000256" key="3">
    <source>
        <dbReference type="ARBA" id="ARBA00022989"/>
    </source>
</evidence>
<keyword evidence="3 5" id="KW-1133">Transmembrane helix</keyword>
<evidence type="ECO:0000313" key="7">
    <source>
        <dbReference type="Proteomes" id="UP001521785"/>
    </source>
</evidence>
<dbReference type="PANTHER" id="PTHR46494">
    <property type="entry name" value="CORA FAMILY METAL ION TRANSPORTER (EUROFUNG)"/>
    <property type="match status" value="1"/>
</dbReference>
<evidence type="ECO:0000256" key="1">
    <source>
        <dbReference type="ARBA" id="ARBA00004651"/>
    </source>
</evidence>
<dbReference type="PANTHER" id="PTHR46494:SF1">
    <property type="entry name" value="CORA FAMILY METAL ION TRANSPORTER (EUROFUNG)"/>
    <property type="match status" value="1"/>
</dbReference>
<feature type="transmembrane region" description="Helical" evidence="5">
    <location>
        <begin position="301"/>
        <end position="321"/>
    </location>
</feature>
<name>A0ABR3QWD7_9PLEO</name>
<dbReference type="EMBL" id="JAKJXO020000014">
    <property type="protein sequence ID" value="KAL1596468.1"/>
    <property type="molecule type" value="Genomic_DNA"/>
</dbReference>
<accession>A0ABR3QWD7</accession>
<reference evidence="6 7" key="1">
    <citation type="submission" date="2024-02" db="EMBL/GenBank/DDBJ databases">
        <title>De novo assembly and annotation of 12 fungi associated with fruit tree decline syndrome in Ontario, Canada.</title>
        <authorList>
            <person name="Sulman M."/>
            <person name="Ellouze W."/>
            <person name="Ilyukhin E."/>
        </authorList>
    </citation>
    <scope>NUCLEOTIDE SEQUENCE [LARGE SCALE GENOMIC DNA]</scope>
    <source>
        <strain evidence="6 7">M42-189</strain>
    </source>
</reference>
<sequence length="433" mass="49502">MIGEDCKPMEWQPHDEDVHAATGVRLTRCNTAVVLVLLSDRPWEAEKDEVSVVESRKERVKLPWQVLNLQFFPDWRATPNAFETGSAFHNGTDAFLTAVLTEFEDAIKRYNEVHNTIAHLVIPSHDFIFQESLRDERLFDDTSFSWTRRYFWALHVLPMINHSISTIIEVLEGFWNGSSPHFATLWPDYPRYDLREPTQRGCQPPSEHNVKQMTHFKTNLQNAKWELEKIREANAALIPQIKSLQTTLFNGTSVLESRRTVQQGENVKLLTVVNVLFLPLSFITGVFGMTNMPEDADFAKFGTVLVAVCLPLFALIGFASSHRGYTHIRTRAGRVLAWVKANVAGPKNNERDFDPLQHRKRYGLSRKDNSLTDLEALEVSAVDGEMRDNENSGIEDASHPYIKRIVEDIGKQGLIKTKRWIGNYDSDGAFRLH</sequence>
<dbReference type="InterPro" id="IPR002523">
    <property type="entry name" value="MgTranspt_CorA/ZnTranspt_ZntB"/>
</dbReference>
<comment type="caution">
    <text evidence="6">The sequence shown here is derived from an EMBL/GenBank/DDBJ whole genome shotgun (WGS) entry which is preliminary data.</text>
</comment>
<dbReference type="Proteomes" id="UP001521785">
    <property type="component" value="Unassembled WGS sequence"/>
</dbReference>
<evidence type="ECO:0000256" key="2">
    <source>
        <dbReference type="ARBA" id="ARBA00022692"/>
    </source>
</evidence>
<keyword evidence="4 5" id="KW-0472">Membrane</keyword>